<feature type="domain" description="Solute-binding protein family 3/N-terminal" evidence="2">
    <location>
        <begin position="40"/>
        <end position="268"/>
    </location>
</feature>
<dbReference type="SMART" id="SM00062">
    <property type="entry name" value="PBPb"/>
    <property type="match status" value="1"/>
</dbReference>
<evidence type="ECO:0000313" key="3">
    <source>
        <dbReference type="EMBL" id="OMF16553.1"/>
    </source>
</evidence>
<gene>
    <name evidence="3" type="ORF">BK131_00700</name>
</gene>
<dbReference type="RefSeq" id="WP_076330078.1">
    <property type="nucleotide sequence ID" value="NZ_MRTJ01000001.1"/>
</dbReference>
<dbReference type="Proteomes" id="UP000187134">
    <property type="component" value="Unassembled WGS sequence"/>
</dbReference>
<evidence type="ECO:0000259" key="2">
    <source>
        <dbReference type="SMART" id="SM00062"/>
    </source>
</evidence>
<protein>
    <submittedName>
        <fullName evidence="3">Amino acid ABC transporter substrate-binding protein</fullName>
    </submittedName>
</protein>
<reference evidence="3 4" key="1">
    <citation type="submission" date="2016-11" db="EMBL/GenBank/DDBJ databases">
        <title>Paenibacillus species isolates.</title>
        <authorList>
            <person name="Beno S.M."/>
        </authorList>
    </citation>
    <scope>NUCLEOTIDE SEQUENCE [LARGE SCALE GENOMIC DNA]</scope>
    <source>
        <strain evidence="3 4">FSL H8-0246</strain>
    </source>
</reference>
<dbReference type="AlphaFoldDB" id="A0A1R1C348"/>
<accession>A0A1R1C348</accession>
<dbReference type="PROSITE" id="PS51257">
    <property type="entry name" value="PROKAR_LIPOPROTEIN"/>
    <property type="match status" value="1"/>
</dbReference>
<keyword evidence="1" id="KW-0732">Signal</keyword>
<dbReference type="SUPFAM" id="SSF53850">
    <property type="entry name" value="Periplasmic binding protein-like II"/>
    <property type="match status" value="1"/>
</dbReference>
<evidence type="ECO:0000256" key="1">
    <source>
        <dbReference type="ARBA" id="ARBA00022729"/>
    </source>
</evidence>
<organism evidence="3 4">
    <name type="scientific">Paenibacillus amylolyticus</name>
    <dbReference type="NCBI Taxonomy" id="1451"/>
    <lineage>
        <taxon>Bacteria</taxon>
        <taxon>Bacillati</taxon>
        <taxon>Bacillota</taxon>
        <taxon>Bacilli</taxon>
        <taxon>Bacillales</taxon>
        <taxon>Paenibacillaceae</taxon>
        <taxon>Paenibacillus</taxon>
    </lineage>
</organism>
<name>A0A1R1C348_PAEAM</name>
<dbReference type="OrthoDB" id="8613538at2"/>
<comment type="caution">
    <text evidence="3">The sequence shown here is derived from an EMBL/GenBank/DDBJ whole genome shotgun (WGS) entry which is preliminary data.</text>
</comment>
<dbReference type="PANTHER" id="PTHR35936">
    <property type="entry name" value="MEMBRANE-BOUND LYTIC MUREIN TRANSGLYCOSYLASE F"/>
    <property type="match status" value="1"/>
</dbReference>
<proteinExistence type="predicted"/>
<dbReference type="Pfam" id="PF00497">
    <property type="entry name" value="SBP_bac_3"/>
    <property type="match status" value="1"/>
</dbReference>
<evidence type="ECO:0000313" key="4">
    <source>
        <dbReference type="Proteomes" id="UP000187134"/>
    </source>
</evidence>
<sequence>MKKWSVLTLTTALVLALTGCNTGGEAKTVSGAEGANEPTKIIVGTGTQFPNVAFIDENDKLTGYDVELVREIDKRLDDYEFEFQTLEFTNLLLSLETNKIDMVAHQMEKNPEREEKYLFNKEAYSHWKNKIAVLKDDNSIQSIDDLKGKKVFTTATSAQAILLENYNKEHDNALEIVYSSGVANDFISQLKSKRVAASIAADFTLPLIDPNNDLKLVGAPLSESDTLFMFRKNDPEQQKLADRVDEVLKEIKADGTLKQLSEQWLGFDATQSEAK</sequence>
<dbReference type="InterPro" id="IPR001638">
    <property type="entry name" value="Solute-binding_3/MltF_N"/>
</dbReference>
<dbReference type="Gene3D" id="3.40.190.10">
    <property type="entry name" value="Periplasmic binding protein-like II"/>
    <property type="match status" value="2"/>
</dbReference>
<dbReference type="EMBL" id="MRTJ01000001">
    <property type="protein sequence ID" value="OMF16553.1"/>
    <property type="molecule type" value="Genomic_DNA"/>
</dbReference>
<dbReference type="PANTHER" id="PTHR35936:SF18">
    <property type="entry name" value="L-CYSTINE-BINDING PROTEIN TCYJ"/>
    <property type="match status" value="1"/>
</dbReference>